<evidence type="ECO:0000313" key="2">
    <source>
        <dbReference type="EMBL" id="KAB1202385.1"/>
    </source>
</evidence>
<evidence type="ECO:0000259" key="1">
    <source>
        <dbReference type="Pfam" id="PF13456"/>
    </source>
</evidence>
<feature type="domain" description="RNase H type-1" evidence="1">
    <location>
        <begin position="15"/>
        <end position="136"/>
    </location>
</feature>
<dbReference type="CDD" id="cd06222">
    <property type="entry name" value="RNase_H_like"/>
    <property type="match status" value="1"/>
</dbReference>
<protein>
    <recommendedName>
        <fullName evidence="1">RNase H type-1 domain-containing protein</fullName>
    </recommendedName>
</protein>
<dbReference type="PANTHER" id="PTHR47074:SF11">
    <property type="entry name" value="REVERSE TRANSCRIPTASE-LIKE PROTEIN"/>
    <property type="match status" value="1"/>
</dbReference>
<dbReference type="Proteomes" id="UP000516437">
    <property type="component" value="Chromosome 8"/>
</dbReference>
<dbReference type="InterPro" id="IPR044730">
    <property type="entry name" value="RNase_H-like_dom_plant"/>
</dbReference>
<dbReference type="InterPro" id="IPR036397">
    <property type="entry name" value="RNaseH_sf"/>
</dbReference>
<dbReference type="GO" id="GO:0004523">
    <property type="term" value="F:RNA-DNA hybrid ribonuclease activity"/>
    <property type="evidence" value="ECO:0007669"/>
    <property type="project" value="InterPro"/>
</dbReference>
<dbReference type="Gene3D" id="3.30.420.10">
    <property type="entry name" value="Ribonuclease H-like superfamily/Ribonuclease H"/>
    <property type="match status" value="1"/>
</dbReference>
<dbReference type="EMBL" id="RXIC02000026">
    <property type="protein sequence ID" value="KAB1202385.1"/>
    <property type="molecule type" value="Genomic_DNA"/>
</dbReference>
<dbReference type="OrthoDB" id="1906820at2759"/>
<dbReference type="PANTHER" id="PTHR47074">
    <property type="entry name" value="BNAC02G40300D PROTEIN"/>
    <property type="match status" value="1"/>
</dbReference>
<dbReference type="AlphaFoldDB" id="A0A6A1UPQ7"/>
<name>A0A6A1UPQ7_9ROSI</name>
<gene>
    <name evidence="2" type="ORF">CJ030_MR8G020182</name>
</gene>
<dbReference type="InterPro" id="IPR052929">
    <property type="entry name" value="RNase_H-like_EbsB-rel"/>
</dbReference>
<accession>A0A6A1UPQ7</accession>
<evidence type="ECO:0000313" key="3">
    <source>
        <dbReference type="Proteomes" id="UP000516437"/>
    </source>
</evidence>
<keyword evidence="3" id="KW-1185">Reference proteome</keyword>
<sequence>MKSWTPPDLGQLKVNYDVAVCNGTLVFAALIRNSQGHILHAQAGKTVLGNNPIKGGARAARLACDCALCFEGTPLIIEGDCLDLVTQIHDRDSLSDWEIAGEVDSIRGLLDIHSDWSFTWARRDANAAAHSLARWCSRQQNYGVRPQILPIDTMPLALACWFKCNWLFAYKKEKEKEKRRIS</sequence>
<organism evidence="2 3">
    <name type="scientific">Morella rubra</name>
    <name type="common">Chinese bayberry</name>
    <dbReference type="NCBI Taxonomy" id="262757"/>
    <lineage>
        <taxon>Eukaryota</taxon>
        <taxon>Viridiplantae</taxon>
        <taxon>Streptophyta</taxon>
        <taxon>Embryophyta</taxon>
        <taxon>Tracheophyta</taxon>
        <taxon>Spermatophyta</taxon>
        <taxon>Magnoliopsida</taxon>
        <taxon>eudicotyledons</taxon>
        <taxon>Gunneridae</taxon>
        <taxon>Pentapetalae</taxon>
        <taxon>rosids</taxon>
        <taxon>fabids</taxon>
        <taxon>Fagales</taxon>
        <taxon>Myricaceae</taxon>
        <taxon>Morella</taxon>
    </lineage>
</organism>
<reference evidence="2 3" key="1">
    <citation type="journal article" date="2019" name="Plant Biotechnol. J.">
        <title>The red bayberry genome and genetic basis of sex determination.</title>
        <authorList>
            <person name="Jia H.M."/>
            <person name="Jia H.J."/>
            <person name="Cai Q.L."/>
            <person name="Wang Y."/>
            <person name="Zhao H.B."/>
            <person name="Yang W.F."/>
            <person name="Wang G.Y."/>
            <person name="Li Y.H."/>
            <person name="Zhan D.L."/>
            <person name="Shen Y.T."/>
            <person name="Niu Q.F."/>
            <person name="Chang L."/>
            <person name="Qiu J."/>
            <person name="Zhao L."/>
            <person name="Xie H.B."/>
            <person name="Fu W.Y."/>
            <person name="Jin J."/>
            <person name="Li X.W."/>
            <person name="Jiao Y."/>
            <person name="Zhou C.C."/>
            <person name="Tu T."/>
            <person name="Chai C.Y."/>
            <person name="Gao J.L."/>
            <person name="Fan L.J."/>
            <person name="van de Weg E."/>
            <person name="Wang J.Y."/>
            <person name="Gao Z.S."/>
        </authorList>
    </citation>
    <scope>NUCLEOTIDE SEQUENCE [LARGE SCALE GENOMIC DNA]</scope>
    <source>
        <tissue evidence="2">Leaves</tissue>
    </source>
</reference>
<dbReference type="InterPro" id="IPR002156">
    <property type="entry name" value="RNaseH_domain"/>
</dbReference>
<proteinExistence type="predicted"/>
<dbReference type="GO" id="GO:0003676">
    <property type="term" value="F:nucleic acid binding"/>
    <property type="evidence" value="ECO:0007669"/>
    <property type="project" value="InterPro"/>
</dbReference>
<comment type="caution">
    <text evidence="2">The sequence shown here is derived from an EMBL/GenBank/DDBJ whole genome shotgun (WGS) entry which is preliminary data.</text>
</comment>
<dbReference type="Pfam" id="PF13456">
    <property type="entry name" value="RVT_3"/>
    <property type="match status" value="1"/>
</dbReference>